<dbReference type="PROSITE" id="PS00455">
    <property type="entry name" value="AMP_BINDING"/>
    <property type="match status" value="1"/>
</dbReference>
<comment type="caution">
    <text evidence="2">The sequence shown here is derived from an EMBL/GenBank/DDBJ whole genome shotgun (WGS) entry which is preliminary data.</text>
</comment>
<reference evidence="2 3" key="1">
    <citation type="submission" date="2018-06" db="EMBL/GenBank/DDBJ databases">
        <title>Genomic Encyclopedia of Archaeal and Bacterial Type Strains, Phase II (KMG-II): from individual species to whole genera.</title>
        <authorList>
            <person name="Goeker M."/>
        </authorList>
    </citation>
    <scope>NUCLEOTIDE SEQUENCE [LARGE SCALE GENOMIC DNA]</scope>
    <source>
        <strain evidence="2 3">JCM 11668</strain>
    </source>
</reference>
<gene>
    <name evidence="2" type="ORF">BJ122_10818</name>
</gene>
<dbReference type="InterPro" id="IPR020845">
    <property type="entry name" value="AMP-binding_CS"/>
</dbReference>
<evidence type="ECO:0000259" key="1">
    <source>
        <dbReference type="Pfam" id="PF00501"/>
    </source>
</evidence>
<feature type="domain" description="AMP-dependent synthetase/ligase" evidence="1">
    <location>
        <begin position="56"/>
        <end position="435"/>
    </location>
</feature>
<organism evidence="2 3">
    <name type="scientific">Rhodopseudomonas faecalis</name>
    <dbReference type="NCBI Taxonomy" id="99655"/>
    <lineage>
        <taxon>Bacteria</taxon>
        <taxon>Pseudomonadati</taxon>
        <taxon>Pseudomonadota</taxon>
        <taxon>Alphaproteobacteria</taxon>
        <taxon>Hyphomicrobiales</taxon>
        <taxon>Nitrobacteraceae</taxon>
        <taxon>Rhodopseudomonas</taxon>
    </lineage>
</organism>
<dbReference type="PANTHER" id="PTHR24096">
    <property type="entry name" value="LONG-CHAIN-FATTY-ACID--COA LIGASE"/>
    <property type="match status" value="1"/>
</dbReference>
<evidence type="ECO:0000313" key="2">
    <source>
        <dbReference type="EMBL" id="PYF03093.1"/>
    </source>
</evidence>
<dbReference type="RefSeq" id="WP_110780616.1">
    <property type="nucleotide sequence ID" value="NZ_QJTI01000008.1"/>
</dbReference>
<proteinExistence type="predicted"/>
<dbReference type="InterPro" id="IPR042099">
    <property type="entry name" value="ANL_N_sf"/>
</dbReference>
<keyword evidence="3" id="KW-1185">Reference proteome</keyword>
<evidence type="ECO:0000313" key="3">
    <source>
        <dbReference type="Proteomes" id="UP000248148"/>
    </source>
</evidence>
<dbReference type="InterPro" id="IPR000873">
    <property type="entry name" value="AMP-dep_synth/lig_dom"/>
</dbReference>
<dbReference type="PANTHER" id="PTHR24096:SF420">
    <property type="entry name" value="LONG-CHAIN-FATTY-ACID--COA LIGASE-RELATED"/>
    <property type="match status" value="1"/>
</dbReference>
<dbReference type="Pfam" id="PF00501">
    <property type="entry name" value="AMP-binding"/>
    <property type="match status" value="1"/>
</dbReference>
<dbReference type="Gene3D" id="3.40.50.12780">
    <property type="entry name" value="N-terminal domain of ligase-like"/>
    <property type="match status" value="1"/>
</dbReference>
<sequence>MIRPLAASAAAPAPLRELSFARLQVETERRRDGTLYVRPTAALADYPTRITDCLLHWAAHAPDRVFLAERGRDGGWRTLSYAHMLHAARRIASALLTRPLSAERPVMMLSGNSLDHAQLAFGALYAGIPHVPVSPQYSLLSTDFAKLGEVISLLTPGLVFVEDASLFAAALQARVPPDVEIVASRGALAGRKLTPFDELLAASPRADLEAHHAAITPDHIARFLLTSGSTGNPKAVINTQRMLCANQMMLRQAMTFLGEQPPVIVDWLPWSHTFGSNHNIGLTLFNGGSMYLDHGKPTPAGIGDTIANLREIAPTLYFNVPKGFEALLPALRQDAGLRRTFFSRLQAMFFAGASLAAHVWEGLDQVAVEQTGARVPMLTGFGSTETAPFFMAVTPQSSRSGHVGLPAAGNEAKLVPCHGKLEVRVRGPNVTPGYWRQPELTARAFDEEGYYQLGDALKPADPDDLSAGFDFDGRLSEDFKLASGTWVSVGPLRARLIAACAPLVRDVVIAGLDRDEVAALALLDLDGCRRINPLLPADDLAACAADLQVRAAFRQRFVSFAYEATGSSNRVTRALLLATPLSIDKGELTDKGSVNQRAVRDHRGDLIAQLYADPPPADVIAVR</sequence>
<dbReference type="CDD" id="cd05921">
    <property type="entry name" value="FCS"/>
    <property type="match status" value="1"/>
</dbReference>
<accession>A0A318TEW8</accession>
<dbReference type="SUPFAM" id="SSF56801">
    <property type="entry name" value="Acetyl-CoA synthetase-like"/>
    <property type="match status" value="1"/>
</dbReference>
<dbReference type="Proteomes" id="UP000248148">
    <property type="component" value="Unassembled WGS sequence"/>
</dbReference>
<dbReference type="OrthoDB" id="9803968at2"/>
<protein>
    <submittedName>
        <fullName evidence="2">4-coumarate--CoA ligase</fullName>
    </submittedName>
</protein>
<dbReference type="GO" id="GO:0016405">
    <property type="term" value="F:CoA-ligase activity"/>
    <property type="evidence" value="ECO:0007669"/>
    <property type="project" value="TreeGrafter"/>
</dbReference>
<name>A0A318TEW8_9BRAD</name>
<dbReference type="EMBL" id="QJTI01000008">
    <property type="protein sequence ID" value="PYF03093.1"/>
    <property type="molecule type" value="Genomic_DNA"/>
</dbReference>
<keyword evidence="2" id="KW-0436">Ligase</keyword>
<dbReference type="AlphaFoldDB" id="A0A318TEW8"/>